<dbReference type="Proteomes" id="UP000013085">
    <property type="component" value="Unassembled WGS sequence"/>
</dbReference>
<dbReference type="PROSITE" id="PS51257">
    <property type="entry name" value="PROKAR_LIPOPROTEIN"/>
    <property type="match status" value="1"/>
</dbReference>
<evidence type="ECO:0000313" key="1">
    <source>
        <dbReference type="EMBL" id="ENZ19970.1"/>
    </source>
</evidence>
<dbReference type="PATRIC" id="fig|999408.3.peg.429"/>
<comment type="caution">
    <text evidence="1">The sequence shown here is derived from an EMBL/GenBank/DDBJ whole genome shotgun (WGS) entry which is preliminary data.</text>
</comment>
<reference evidence="1 2" key="1">
    <citation type="submission" date="2013-01" db="EMBL/GenBank/DDBJ databases">
        <title>The Genome Sequence of Clostridium clostridioforme 90A8.</title>
        <authorList>
            <consortium name="The Broad Institute Genome Sequencing Platform"/>
            <person name="Earl A."/>
            <person name="Ward D."/>
            <person name="Feldgarden M."/>
            <person name="Gevers D."/>
            <person name="Courvalin P."/>
            <person name="Lambert T."/>
            <person name="Walker B."/>
            <person name="Young S.K."/>
            <person name="Zeng Q."/>
            <person name="Gargeya S."/>
            <person name="Fitzgerald M."/>
            <person name="Haas B."/>
            <person name="Abouelleil A."/>
            <person name="Alvarado L."/>
            <person name="Arachchi H.M."/>
            <person name="Berlin A.M."/>
            <person name="Chapman S.B."/>
            <person name="Dewar J."/>
            <person name="Goldberg J."/>
            <person name="Griggs A."/>
            <person name="Gujja S."/>
            <person name="Hansen M."/>
            <person name="Howarth C."/>
            <person name="Imamovic A."/>
            <person name="Larimer J."/>
            <person name="McCowan C."/>
            <person name="Murphy C."/>
            <person name="Neiman D."/>
            <person name="Pearson M."/>
            <person name="Priest M."/>
            <person name="Roberts A."/>
            <person name="Saif S."/>
            <person name="Shea T."/>
            <person name="Sisk P."/>
            <person name="Sykes S."/>
            <person name="Wortman J."/>
            <person name="Nusbaum C."/>
            <person name="Birren B."/>
        </authorList>
    </citation>
    <scope>NUCLEOTIDE SEQUENCE [LARGE SCALE GENOMIC DNA]</scope>
    <source>
        <strain evidence="1 2">90A8</strain>
    </source>
</reference>
<evidence type="ECO:0008006" key="3">
    <source>
        <dbReference type="Google" id="ProtNLM"/>
    </source>
</evidence>
<proteinExistence type="predicted"/>
<dbReference type="EMBL" id="AGYR01000002">
    <property type="protein sequence ID" value="ENZ19970.1"/>
    <property type="molecule type" value="Genomic_DNA"/>
</dbReference>
<gene>
    <name evidence="1" type="ORF">HMPREF1090_00391</name>
</gene>
<dbReference type="HOGENOM" id="CLU_1198074_0_0_9"/>
<protein>
    <recommendedName>
        <fullName evidence="3">Lipoprotein</fullName>
    </recommendedName>
</protein>
<sequence length="231" mass="24601">MPGTAAKKYEEGIVMKKIVKGILLLAAAAAMVTGCSRIGMGEDAEPTENSVYVADDGSVRWASVETYQQGDYTEDELKTRAGQKISDFNSGLGKAASYENSEGSGKLPVAMVSARIGNGTATLVTEYDTPGRLIEFAREIGDYNVSFTQLDTGRVAAMSGELKDASFKDEKGKAVDQETALKEGQNLVVKATGQGVIVTEKKIQYVSDGCVLKDSKRVQTSGEGTSYIILK</sequence>
<evidence type="ECO:0000313" key="2">
    <source>
        <dbReference type="Proteomes" id="UP000013085"/>
    </source>
</evidence>
<dbReference type="AlphaFoldDB" id="A0A0E2HG50"/>
<organism evidence="1 2">
    <name type="scientific">[Clostridium] clostridioforme 90A8</name>
    <dbReference type="NCBI Taxonomy" id="999408"/>
    <lineage>
        <taxon>Bacteria</taxon>
        <taxon>Bacillati</taxon>
        <taxon>Bacillota</taxon>
        <taxon>Clostridia</taxon>
        <taxon>Lachnospirales</taxon>
        <taxon>Lachnospiraceae</taxon>
        <taxon>Enterocloster</taxon>
    </lineage>
</organism>
<accession>A0A0E2HG50</accession>
<name>A0A0E2HG50_9FIRM</name>